<dbReference type="SMART" id="SM00493">
    <property type="entry name" value="TOPRIM"/>
    <property type="match status" value="1"/>
</dbReference>
<feature type="compositionally biased region" description="Basic residues" evidence="8">
    <location>
        <begin position="23"/>
        <end position="32"/>
    </location>
</feature>
<dbReference type="FunFam" id="1.10.290.10:FF:000001">
    <property type="entry name" value="DNA topoisomerase"/>
    <property type="match status" value="1"/>
</dbReference>
<dbReference type="InterPro" id="IPR034144">
    <property type="entry name" value="TOPRIM_TopoIII"/>
</dbReference>
<dbReference type="PANTHER" id="PTHR11390">
    <property type="entry name" value="PROKARYOTIC DNA TOPOISOMERASE"/>
    <property type="match status" value="1"/>
</dbReference>
<dbReference type="GO" id="GO:0006310">
    <property type="term" value="P:DNA recombination"/>
    <property type="evidence" value="ECO:0007669"/>
    <property type="project" value="TreeGrafter"/>
</dbReference>
<keyword evidence="6 7" id="KW-0413">Isomerase</keyword>
<feature type="domain" description="Topo IA-type catalytic" evidence="10">
    <location>
        <begin position="341"/>
        <end position="762"/>
    </location>
</feature>
<dbReference type="InterPro" id="IPR013826">
    <property type="entry name" value="Topo_IA_cen_sub3"/>
</dbReference>
<dbReference type="Proteomes" id="UP001472866">
    <property type="component" value="Chromosome 15"/>
</dbReference>
<dbReference type="InterPro" id="IPR023405">
    <property type="entry name" value="Topo_IA_core_domain"/>
</dbReference>
<evidence type="ECO:0000313" key="11">
    <source>
        <dbReference type="EMBL" id="WZN66358.1"/>
    </source>
</evidence>
<dbReference type="PROSITE" id="PS00396">
    <property type="entry name" value="TOPO_IA_1"/>
    <property type="match status" value="1"/>
</dbReference>
<dbReference type="FunFam" id="3.40.50.140:FF:000003">
    <property type="entry name" value="DNA topoisomerase"/>
    <property type="match status" value="1"/>
</dbReference>
<comment type="similarity">
    <text evidence="2 7">Belongs to the type IA topoisomerase family.</text>
</comment>
<dbReference type="PANTHER" id="PTHR11390:SF20">
    <property type="entry name" value="DNA TOPOISOMERASE 3-BETA-1"/>
    <property type="match status" value="1"/>
</dbReference>
<dbReference type="GO" id="GO:0006265">
    <property type="term" value="P:DNA topological change"/>
    <property type="evidence" value="ECO:0007669"/>
    <property type="project" value="InterPro"/>
</dbReference>
<feature type="region of interest" description="Disordered" evidence="8">
    <location>
        <begin position="1"/>
        <end position="136"/>
    </location>
</feature>
<dbReference type="GO" id="GO:0003917">
    <property type="term" value="F:DNA topoisomerase type I (single strand cut, ATP-independent) activity"/>
    <property type="evidence" value="ECO:0007669"/>
    <property type="project" value="UniProtKB-EC"/>
</dbReference>
<evidence type="ECO:0000259" key="10">
    <source>
        <dbReference type="PROSITE" id="PS52039"/>
    </source>
</evidence>
<evidence type="ECO:0000313" key="12">
    <source>
        <dbReference type="Proteomes" id="UP001472866"/>
    </source>
</evidence>
<reference evidence="11 12" key="1">
    <citation type="submission" date="2024-03" db="EMBL/GenBank/DDBJ databases">
        <title>Complete genome sequence of the green alga Chloropicon roscoffensis RCC1871.</title>
        <authorList>
            <person name="Lemieux C."/>
            <person name="Pombert J.-F."/>
            <person name="Otis C."/>
            <person name="Turmel M."/>
        </authorList>
    </citation>
    <scope>NUCLEOTIDE SEQUENCE [LARGE SCALE GENOMIC DNA]</scope>
    <source>
        <strain evidence="11 12">RCC1871</strain>
    </source>
</reference>
<dbReference type="AlphaFoldDB" id="A0AAX4PKR9"/>
<dbReference type="Gene3D" id="3.40.50.140">
    <property type="match status" value="1"/>
</dbReference>
<dbReference type="InterPro" id="IPR013824">
    <property type="entry name" value="Topo_IA_cen_sub1"/>
</dbReference>
<dbReference type="InterPro" id="IPR000380">
    <property type="entry name" value="Topo_IA"/>
</dbReference>
<evidence type="ECO:0000256" key="5">
    <source>
        <dbReference type="ARBA" id="ARBA00023125"/>
    </source>
</evidence>
<evidence type="ECO:0000256" key="8">
    <source>
        <dbReference type="SAM" id="MobiDB-lite"/>
    </source>
</evidence>
<dbReference type="PRINTS" id="PR00417">
    <property type="entry name" value="PRTPISMRASEI"/>
</dbReference>
<keyword evidence="12" id="KW-1185">Reference proteome</keyword>
<evidence type="ECO:0000256" key="1">
    <source>
        <dbReference type="ARBA" id="ARBA00000213"/>
    </source>
</evidence>
<dbReference type="EC" id="5.6.2.1" evidence="3 7"/>
<dbReference type="Pfam" id="PF23546">
    <property type="entry name" value="Zn_ribbon_TOP3B"/>
    <property type="match status" value="1"/>
</dbReference>
<sequence length="1018" mass="111779">MAEGRGGRRGRGRGNRGGGSTRGRGRGGRGRGRGAANSSSDASEEKAGSVKETSSSGLNLSAAAFVPSSAKGSSSAAPRKDEKKQRQRKDGKVDKPPGLGRSKPKGGKAKESKQRNEGGRRSGNSRPPANGTAAADGVDVANISLNEASTSYPRYQSQMPRYSIDKVARTVPNNATILCVAEKPSLAQSIAIFLAGGKGNLRTRKSFQDVHEFEADFLGKRASYRVTSVIGHVYALDFKLPRHKSWDVDPSELFEAPTERTEANPKAHIAKHLRQEAKGCQYLLLWLDCDREGENICFEVIENALPQMRTQGIDFPVLRAKFSAITHQAIHAAMRGLTLPNENEAAAVDARQELDLKVGVTFTRFQTRYFQGKYSNLDASVISYGPCQTPTLGFCVERHLERLHHVPKPFWTLQVEAKDRGEIFNLNWAGGRVFEQKKAVRVKAAMLTAGIATVVAVEEKQGSTPRPTGLNTVGMLKLASTVLGMGPHHAMQVAERLYMQGFLSYPRTESTGYPKGFDMEGMLGIQSKNRYWGNYVKSLIEIGFSPPRQGKDMGDHPPLTPTQSCTEVDIGGGDSWRLYDLVARHFIASVSPDSTHITTKIEMECAGERLVLTGRRPLKPGFTAVLHHAGVESTPVPALRRGDSVQLADVNVSQGETSPPGHLTESELIERMEKNGIGTDASIPTHINNITVRRYCNTSESRTMVPTTLGLLLVQGYKRIDTELVEPFVRSYVERQIDEIAKGRVSLAAVLRTALGNFRTKFQNFVSQIKEMDSLFEASFTGAQTSKIYTRCGKTMRYLKIINSRPPRLYNPLTEDLYIMPLGGSIVPYKSLTCPLCNFELSLYKLGQKSYPLCPNCYCNPPDGMREPEEGVCGFCPMDDSHPIVQRLAVCDCPESEGKLIVDPTGGPNWKLVSTRSPLVACFPPGINKVTVLQESDESGSRLLEVDFNERKFSGKVPGGGLKHVGSLADPFVEGLLEYKHGKDGVQLGRRRGRGRGRRGRGRGRMNQHDLKMSFYGF</sequence>
<comment type="catalytic activity">
    <reaction evidence="1 7">
        <text>ATP-independent breakage of single-stranded DNA, followed by passage and rejoining.</text>
        <dbReference type="EC" id="5.6.2.1"/>
    </reaction>
</comment>
<evidence type="ECO:0000256" key="3">
    <source>
        <dbReference type="ARBA" id="ARBA00012891"/>
    </source>
</evidence>
<evidence type="ECO:0000256" key="6">
    <source>
        <dbReference type="ARBA" id="ARBA00023235"/>
    </source>
</evidence>
<dbReference type="InterPro" id="IPR003602">
    <property type="entry name" value="Topo_IA_DNA-bd_dom"/>
</dbReference>
<dbReference type="InterPro" id="IPR056452">
    <property type="entry name" value="Zn_ribbon_TOP3B"/>
</dbReference>
<dbReference type="CDD" id="cd03362">
    <property type="entry name" value="TOPRIM_TopoIA_TopoIII"/>
    <property type="match status" value="1"/>
</dbReference>
<dbReference type="Pfam" id="PF01131">
    <property type="entry name" value="Topoisom_bac"/>
    <property type="match status" value="1"/>
</dbReference>
<dbReference type="InterPro" id="IPR023406">
    <property type="entry name" value="Topo_IA_AS"/>
</dbReference>
<dbReference type="PROSITE" id="PS50880">
    <property type="entry name" value="TOPRIM"/>
    <property type="match status" value="1"/>
</dbReference>
<dbReference type="GO" id="GO:0003677">
    <property type="term" value="F:DNA binding"/>
    <property type="evidence" value="ECO:0007669"/>
    <property type="project" value="UniProtKB-KW"/>
</dbReference>
<dbReference type="InterPro" id="IPR013497">
    <property type="entry name" value="Topo_IA_cen"/>
</dbReference>
<dbReference type="GO" id="GO:0005634">
    <property type="term" value="C:nucleus"/>
    <property type="evidence" value="ECO:0007669"/>
    <property type="project" value="TreeGrafter"/>
</dbReference>
<feature type="compositionally biased region" description="Basic and acidic residues" evidence="8">
    <location>
        <begin position="78"/>
        <end position="95"/>
    </location>
</feature>
<keyword evidence="5 7" id="KW-0238">DNA-binding</keyword>
<evidence type="ECO:0000256" key="7">
    <source>
        <dbReference type="RuleBase" id="RU362092"/>
    </source>
</evidence>
<dbReference type="CDD" id="cd00186">
    <property type="entry name" value="TOP1Ac"/>
    <property type="match status" value="1"/>
</dbReference>
<dbReference type="Gene3D" id="1.10.460.10">
    <property type="entry name" value="Topoisomerase I, domain 2"/>
    <property type="match status" value="1"/>
</dbReference>
<dbReference type="SUPFAM" id="SSF56712">
    <property type="entry name" value="Prokaryotic type I DNA topoisomerase"/>
    <property type="match status" value="1"/>
</dbReference>
<dbReference type="Gene3D" id="1.10.290.10">
    <property type="entry name" value="Topoisomerase I, domain 4"/>
    <property type="match status" value="1"/>
</dbReference>
<dbReference type="PROSITE" id="PS52039">
    <property type="entry name" value="TOPO_IA_2"/>
    <property type="match status" value="1"/>
</dbReference>
<dbReference type="SMART" id="SM00437">
    <property type="entry name" value="TOP1Ac"/>
    <property type="match status" value="1"/>
</dbReference>
<accession>A0AAX4PKR9</accession>
<dbReference type="Pfam" id="PF01751">
    <property type="entry name" value="Toprim"/>
    <property type="match status" value="1"/>
</dbReference>
<feature type="compositionally biased region" description="Low complexity" evidence="8">
    <location>
        <begin position="68"/>
        <end position="77"/>
    </location>
</feature>
<comment type="function">
    <text evidence="7">Introduces a single-strand break via transesterification at a target site in duplex DNA. Releases the supercoiling and torsional tension of DNA introduced during the DNA replication and transcription by transiently cleaving and rejoining one strand of the DNA duplex. The scissile phosphodiester is attacked by the catalytic tyrosine of the enzyme, resulting in the formation of a DNA-(5'-phosphotyrosyl)-enzyme intermediate and the expulsion of a 3'-OH DNA strand.</text>
</comment>
<organism evidence="11 12">
    <name type="scientific">Chloropicon roscoffensis</name>
    <dbReference type="NCBI Taxonomy" id="1461544"/>
    <lineage>
        <taxon>Eukaryota</taxon>
        <taxon>Viridiplantae</taxon>
        <taxon>Chlorophyta</taxon>
        <taxon>Chloropicophyceae</taxon>
        <taxon>Chloropicales</taxon>
        <taxon>Chloropicaceae</taxon>
        <taxon>Chloropicon</taxon>
    </lineage>
</organism>
<dbReference type="EMBL" id="CP151515">
    <property type="protein sequence ID" value="WZN66358.1"/>
    <property type="molecule type" value="Genomic_DNA"/>
</dbReference>
<feature type="domain" description="Toprim" evidence="9">
    <location>
        <begin position="176"/>
        <end position="323"/>
    </location>
</feature>
<dbReference type="Gene3D" id="2.70.20.10">
    <property type="entry name" value="Topoisomerase I, domain 3"/>
    <property type="match status" value="1"/>
</dbReference>
<evidence type="ECO:0000259" key="9">
    <source>
        <dbReference type="PROSITE" id="PS50880"/>
    </source>
</evidence>
<name>A0AAX4PKR9_9CHLO</name>
<evidence type="ECO:0000256" key="4">
    <source>
        <dbReference type="ARBA" id="ARBA00023029"/>
    </source>
</evidence>
<feature type="compositionally biased region" description="Basic and acidic residues" evidence="8">
    <location>
        <begin position="108"/>
        <end position="120"/>
    </location>
</feature>
<proteinExistence type="inferred from homology"/>
<dbReference type="InterPro" id="IPR003601">
    <property type="entry name" value="Topo_IA_2"/>
</dbReference>
<dbReference type="SMART" id="SM00436">
    <property type="entry name" value="TOP1Bc"/>
    <property type="match status" value="1"/>
</dbReference>
<gene>
    <name evidence="11" type="ORF">HKI87_15g79230</name>
</gene>
<keyword evidence="4 7" id="KW-0799">Topoisomerase</keyword>
<dbReference type="InterPro" id="IPR013825">
    <property type="entry name" value="Topo_IA_cen_sub2"/>
</dbReference>
<dbReference type="GO" id="GO:0006281">
    <property type="term" value="P:DNA repair"/>
    <property type="evidence" value="ECO:0007669"/>
    <property type="project" value="TreeGrafter"/>
</dbReference>
<protein>
    <recommendedName>
        <fullName evidence="3 7">DNA topoisomerase</fullName>
        <ecNumber evidence="3 7">5.6.2.1</ecNumber>
    </recommendedName>
</protein>
<dbReference type="InterPro" id="IPR006171">
    <property type="entry name" value="TOPRIM_dom"/>
</dbReference>
<evidence type="ECO:0000256" key="2">
    <source>
        <dbReference type="ARBA" id="ARBA00009446"/>
    </source>
</evidence>